<comment type="caution">
    <text evidence="1">The sequence shown here is derived from an EMBL/GenBank/DDBJ whole genome shotgun (WGS) entry which is preliminary data.</text>
</comment>
<name>A0A2S6ACW8_9NOCA</name>
<evidence type="ECO:0000313" key="2">
    <source>
        <dbReference type="Proteomes" id="UP000239874"/>
    </source>
</evidence>
<dbReference type="AlphaFoldDB" id="A0A2S6ACW8"/>
<protein>
    <recommendedName>
        <fullName evidence="3">Phage Gp37/Gp68 family protein</fullName>
    </recommendedName>
</protein>
<evidence type="ECO:0008006" key="3">
    <source>
        <dbReference type="Google" id="ProtNLM"/>
    </source>
</evidence>
<gene>
    <name evidence="1" type="ORF">C5E45_32845</name>
</gene>
<dbReference type="Proteomes" id="UP000239874">
    <property type="component" value="Unassembled WGS sequence"/>
</dbReference>
<accession>A0A2S6ACW8</accession>
<dbReference type="EMBL" id="PSZC01000039">
    <property type="protein sequence ID" value="PPJ31880.1"/>
    <property type="molecule type" value="Genomic_DNA"/>
</dbReference>
<reference evidence="1 2" key="1">
    <citation type="submission" date="2018-02" db="EMBL/GenBank/DDBJ databases">
        <title>8 Nocardia nova and 1 Nocardia cyriacigeorgica strain used for evolution to TMP-SMX.</title>
        <authorList>
            <person name="Mehta H."/>
            <person name="Weng J."/>
            <person name="Shamoo Y."/>
        </authorList>
    </citation>
    <scope>NUCLEOTIDE SEQUENCE [LARGE SCALE GENOMIC DNA]</scope>
    <source>
        <strain evidence="1 2">MDA3139</strain>
    </source>
</reference>
<sequence length="337" mass="37545">MSTHIEWTDETWNPVTGCTRLSEGCERCYIERTPPMRMAGRRFDGPGIGATTGVLFHPERLTQPLGWRKPRRVFVNSMSDLFHDDVPAEYIARVWATMAATPQHTYQVLTKRPGRMRSLLADDGQNLLEATRDEATAEAIYDAPWPLPNVWLGVSTESQKWADVRIPQLLDTPAAVRFISAEPLLGPIGLHPYWMVGAPYWGDPEPTGPNGIPMRPLRTSRGLDWVIAGGESGPGARPMHRTWVRSLRDQCELAGVPFLFKQWGEWVPESMVRHTRSAPAAYLSPAGDFRPLVDGKPTAPPMSRNGDMTIRRAGKAAAGRHLDGRTWDQYPEAAGCT</sequence>
<evidence type="ECO:0000313" key="1">
    <source>
        <dbReference type="EMBL" id="PPJ31880.1"/>
    </source>
</evidence>
<organism evidence="1 2">
    <name type="scientific">Nocardia nova</name>
    <dbReference type="NCBI Taxonomy" id="37330"/>
    <lineage>
        <taxon>Bacteria</taxon>
        <taxon>Bacillati</taxon>
        <taxon>Actinomycetota</taxon>
        <taxon>Actinomycetes</taxon>
        <taxon>Mycobacteriales</taxon>
        <taxon>Nocardiaceae</taxon>
        <taxon>Nocardia</taxon>
    </lineage>
</organism>
<dbReference type="InterPro" id="IPR011101">
    <property type="entry name" value="DUF5131"/>
</dbReference>
<dbReference type="Pfam" id="PF07505">
    <property type="entry name" value="DUF5131"/>
    <property type="match status" value="1"/>
</dbReference>
<proteinExistence type="predicted"/>